<accession>A0ABX2I5B8</accession>
<evidence type="ECO:0000256" key="1">
    <source>
        <dbReference type="SAM" id="Coils"/>
    </source>
</evidence>
<evidence type="ECO:0000313" key="3">
    <source>
        <dbReference type="EMBL" id="NSJ85500.1"/>
    </source>
</evidence>
<feature type="compositionally biased region" description="Basic and acidic residues" evidence="2">
    <location>
        <begin position="20"/>
        <end position="32"/>
    </location>
</feature>
<sequence>MKGTRHNGRSGKDGVYNPLHNDRRFDPKHSEHIDSERIRQNIYWDCYQGYTTMEDRGKEDNFSFSQIEMAYYSEHYSDYVINQNKRHEKARHPDRYKDVEDILKNKKTCPEESIYQLGTIDKHASVETLVRVFDEFKKEFDERFGSNVHIIDWSLHMDEATPHIHERHVFDATNRYGEIEPKQEAALEELGFELPNPEKKRSKTNNRKVVFDSACRAMFLDICKRHGLELDEEPAYGGRQYLEKQDYIRMKQKKEIADRQETILMQIDKVNENRLELAKQSRLVNANEEIIQSQEEKIKQQDKEFANNSDRIFKQGDLIEEQKQELQQLTVRIEDVETLLDEVSSEAYDKAVEKVAKEVVLATRKDDIHLAEDTKKWIQSPERKASRKEKEYAIQRVDGLIKKIEYAMEKAVVRIIHQLKQPEKKKAVVEEIKKEVKPSIRERLAQNVAKIQREEAERKQLKKGKSHSSDLEM</sequence>
<feature type="region of interest" description="Disordered" evidence="2">
    <location>
        <begin position="1"/>
        <end position="32"/>
    </location>
</feature>
<protein>
    <submittedName>
        <fullName evidence="3">Serine/arginine repetitive matrix protein 2</fullName>
    </submittedName>
</protein>
<dbReference type="Gene3D" id="3.30.930.30">
    <property type="match status" value="1"/>
</dbReference>
<comment type="caution">
    <text evidence="3">The sequence shown here is derived from an EMBL/GenBank/DDBJ whole genome shotgun (WGS) entry which is preliminary data.</text>
</comment>
<gene>
    <name evidence="3" type="ORF">G5A70_04805</name>
</gene>
<reference evidence="3 4" key="1">
    <citation type="journal article" date="2020" name="Cell Host Microbe">
        <title>Functional and Genomic Variation between Human-Derived Isolates of Lachnospiraceae Reveals Inter- and Intra-Species Diversity.</title>
        <authorList>
            <person name="Sorbara M.T."/>
            <person name="Littmann E.R."/>
            <person name="Fontana E."/>
            <person name="Moody T.U."/>
            <person name="Kohout C.E."/>
            <person name="Gjonbalaj M."/>
            <person name="Eaton V."/>
            <person name="Seok R."/>
            <person name="Leiner I.M."/>
            <person name="Pamer E.G."/>
        </authorList>
    </citation>
    <scope>NUCLEOTIDE SEQUENCE [LARGE SCALE GENOMIC DNA]</scope>
    <source>
        <strain evidence="3 4">MSK.15.26</strain>
    </source>
</reference>
<keyword evidence="4" id="KW-1185">Reference proteome</keyword>
<dbReference type="RefSeq" id="WP_173748520.1">
    <property type="nucleotide sequence ID" value="NZ_JAAITA010000004.1"/>
</dbReference>
<name>A0ABX2I5B8_BLAHA</name>
<evidence type="ECO:0000256" key="2">
    <source>
        <dbReference type="SAM" id="MobiDB-lite"/>
    </source>
</evidence>
<evidence type="ECO:0000313" key="4">
    <source>
        <dbReference type="Proteomes" id="UP000822142"/>
    </source>
</evidence>
<proteinExistence type="predicted"/>
<dbReference type="EMBL" id="JAAITA010000004">
    <property type="protein sequence ID" value="NSJ85500.1"/>
    <property type="molecule type" value="Genomic_DNA"/>
</dbReference>
<feature type="coiled-coil region" evidence="1">
    <location>
        <begin position="283"/>
        <end position="346"/>
    </location>
</feature>
<dbReference type="Proteomes" id="UP000822142">
    <property type="component" value="Unassembled WGS sequence"/>
</dbReference>
<organism evidence="3 4">
    <name type="scientific">Blautia hansenii</name>
    <name type="common">Ruminococcus hansenii</name>
    <dbReference type="NCBI Taxonomy" id="1322"/>
    <lineage>
        <taxon>Bacteria</taxon>
        <taxon>Bacillati</taxon>
        <taxon>Bacillota</taxon>
        <taxon>Clostridia</taxon>
        <taxon>Lachnospirales</taxon>
        <taxon>Lachnospiraceae</taxon>
        <taxon>Blautia</taxon>
    </lineage>
</organism>
<keyword evidence="1" id="KW-0175">Coiled coil</keyword>